<evidence type="ECO:0000256" key="1">
    <source>
        <dbReference type="SAM" id="SignalP"/>
    </source>
</evidence>
<accession>A0A9W8B4X1</accession>
<evidence type="ECO:0000313" key="2">
    <source>
        <dbReference type="EMBL" id="KAJ1975151.1"/>
    </source>
</evidence>
<comment type="caution">
    <text evidence="2">The sequence shown here is derived from an EMBL/GenBank/DDBJ whole genome shotgun (WGS) entry which is preliminary data.</text>
</comment>
<proteinExistence type="predicted"/>
<feature type="signal peptide" evidence="1">
    <location>
        <begin position="1"/>
        <end position="20"/>
    </location>
</feature>
<reference evidence="2" key="1">
    <citation type="submission" date="2022-07" db="EMBL/GenBank/DDBJ databases">
        <title>Phylogenomic reconstructions and comparative analyses of Kickxellomycotina fungi.</title>
        <authorList>
            <person name="Reynolds N.K."/>
            <person name="Stajich J.E."/>
            <person name="Barry K."/>
            <person name="Grigoriev I.V."/>
            <person name="Crous P."/>
            <person name="Smith M.E."/>
        </authorList>
    </citation>
    <scope>NUCLEOTIDE SEQUENCE</scope>
    <source>
        <strain evidence="2">RSA 567</strain>
    </source>
</reference>
<dbReference type="OrthoDB" id="10404182at2759"/>
<keyword evidence="3" id="KW-1185">Reference proteome</keyword>
<gene>
    <name evidence="2" type="ORF">H4R34_004445</name>
</gene>
<keyword evidence="1" id="KW-0732">Signal</keyword>
<feature type="chain" id="PRO_5040948302" evidence="1">
    <location>
        <begin position="21"/>
        <end position="487"/>
    </location>
</feature>
<name>A0A9W8B4X1_9FUNG</name>
<dbReference type="AlphaFoldDB" id="A0A9W8B4X1"/>
<organism evidence="2 3">
    <name type="scientific">Dimargaris verticillata</name>
    <dbReference type="NCBI Taxonomy" id="2761393"/>
    <lineage>
        <taxon>Eukaryota</taxon>
        <taxon>Fungi</taxon>
        <taxon>Fungi incertae sedis</taxon>
        <taxon>Zoopagomycota</taxon>
        <taxon>Kickxellomycotina</taxon>
        <taxon>Dimargaritomycetes</taxon>
        <taxon>Dimargaritales</taxon>
        <taxon>Dimargaritaceae</taxon>
        <taxon>Dimargaris</taxon>
    </lineage>
</organism>
<evidence type="ECO:0000313" key="3">
    <source>
        <dbReference type="Proteomes" id="UP001151582"/>
    </source>
</evidence>
<dbReference type="Proteomes" id="UP001151582">
    <property type="component" value="Unassembled WGS sequence"/>
</dbReference>
<dbReference type="EMBL" id="JANBQB010000562">
    <property type="protein sequence ID" value="KAJ1975151.1"/>
    <property type="molecule type" value="Genomic_DNA"/>
</dbReference>
<protein>
    <submittedName>
        <fullName evidence="2">Uncharacterized protein</fullName>
    </submittedName>
</protein>
<sequence length="487" mass="55043">MQRLFIVFLVGAVFSYGVTSAGGQLLLPTEDPTLGQKTHHDRFNAWDFPQRPELQAQYSDTTTASSLASGSTLRARSSSSVTSADSAGESICTALPDDYPPPQEDSEVKVVNSLASASSVAEELPSYEASVAGLGGNKPALLSGDHPPPQRLWGKLRNVVSAVHSVGYRRKPKRSESLETLDALLARLRWFLASGSQVEFGTQDYVLTAEEKQDQELLENMQKVLVQILFSPKCNYRQLVSDILVTAPLERTKALLKPLQIRYAAKYWITRQVVYNPIEPKNNPQFDQVNVPLYLLRKNEFDASLYFLTVLKTSFPSRVRSLNADITWVVVIDDLLKHIILRQQNNMVGRVLRTIGSSHFYVTSLVTNLLLAIWLDQRDTAKEIYEAITGFHYSVDWFLESTHISLNQYFFEPSDEATLACHKVFYESRRQLFGIPPNFGFSKPSKLPDALELANLRSRLLQVLPYRSAMDYRDMANVSYREPNYRF</sequence>